<dbReference type="Proteomes" id="UP000235371">
    <property type="component" value="Unassembled WGS sequence"/>
</dbReference>
<evidence type="ECO:0000256" key="1">
    <source>
        <dbReference type="SAM" id="MobiDB-lite"/>
    </source>
</evidence>
<protein>
    <submittedName>
        <fullName evidence="2">Uncharacterized protein</fullName>
    </submittedName>
</protein>
<keyword evidence="3" id="KW-1185">Reference proteome</keyword>
<dbReference type="GeneID" id="36594419"/>
<dbReference type="AlphaFoldDB" id="A0A2J6TSZ7"/>
<dbReference type="InParanoid" id="A0A2J6TSZ7"/>
<evidence type="ECO:0000313" key="3">
    <source>
        <dbReference type="Proteomes" id="UP000235371"/>
    </source>
</evidence>
<dbReference type="EMBL" id="KZ613745">
    <property type="protein sequence ID" value="PMD66149.1"/>
    <property type="molecule type" value="Genomic_DNA"/>
</dbReference>
<proteinExistence type="predicted"/>
<sequence>MFSIRTSTCLRSFHRGCVAKDGGKYGAQFFGPCAAPMLCLPQIPFTETADSRLTDCSSRIMYYNRHSLAIWVFSMVSANSIPGMPLDTLQEQMMIDYAIQLSRKDAPITDTLTDTMPTTLPPVKTHPEKAELVEVTDMSFYHSPRATEDFINRKSSVEAIFTVPARGEGQVSSPFANEVVVVLQDHKFVKGIQWQEESTEKQYITWYKQVQHDIFKQESNKGYTYVPEFGLVRITPAELFEERPVARAIEVVFEEDEAEAEEGEVKGEVNAWGQVVVTGQDKGAPDQGASEDTTWGQNIEQNIEEKKEQKSGGWDTTQGGNW</sequence>
<organism evidence="2 3">
    <name type="scientific">Hyaloscypha bicolor E</name>
    <dbReference type="NCBI Taxonomy" id="1095630"/>
    <lineage>
        <taxon>Eukaryota</taxon>
        <taxon>Fungi</taxon>
        <taxon>Dikarya</taxon>
        <taxon>Ascomycota</taxon>
        <taxon>Pezizomycotina</taxon>
        <taxon>Leotiomycetes</taxon>
        <taxon>Helotiales</taxon>
        <taxon>Hyaloscyphaceae</taxon>
        <taxon>Hyaloscypha</taxon>
        <taxon>Hyaloscypha bicolor</taxon>
    </lineage>
</organism>
<name>A0A2J6TSZ7_9HELO</name>
<gene>
    <name evidence="2" type="ORF">K444DRAFT_659363</name>
</gene>
<feature type="region of interest" description="Disordered" evidence="1">
    <location>
        <begin position="279"/>
        <end position="322"/>
    </location>
</feature>
<dbReference type="RefSeq" id="XP_024743053.1">
    <property type="nucleotide sequence ID" value="XM_024886342.1"/>
</dbReference>
<evidence type="ECO:0000313" key="2">
    <source>
        <dbReference type="EMBL" id="PMD66149.1"/>
    </source>
</evidence>
<reference evidence="2 3" key="1">
    <citation type="submission" date="2016-04" db="EMBL/GenBank/DDBJ databases">
        <title>A degradative enzymes factory behind the ericoid mycorrhizal symbiosis.</title>
        <authorList>
            <consortium name="DOE Joint Genome Institute"/>
            <person name="Martino E."/>
            <person name="Morin E."/>
            <person name="Grelet G."/>
            <person name="Kuo A."/>
            <person name="Kohler A."/>
            <person name="Daghino S."/>
            <person name="Barry K."/>
            <person name="Choi C."/>
            <person name="Cichocki N."/>
            <person name="Clum A."/>
            <person name="Copeland A."/>
            <person name="Hainaut M."/>
            <person name="Haridas S."/>
            <person name="Labutti K."/>
            <person name="Lindquist E."/>
            <person name="Lipzen A."/>
            <person name="Khouja H.-R."/>
            <person name="Murat C."/>
            <person name="Ohm R."/>
            <person name="Olson A."/>
            <person name="Spatafora J."/>
            <person name="Veneault-Fourrey C."/>
            <person name="Henrissat B."/>
            <person name="Grigoriev I."/>
            <person name="Martin F."/>
            <person name="Perotto S."/>
        </authorList>
    </citation>
    <scope>NUCLEOTIDE SEQUENCE [LARGE SCALE GENOMIC DNA]</scope>
    <source>
        <strain evidence="2 3">E</strain>
    </source>
</reference>
<accession>A0A2J6TSZ7</accession>